<dbReference type="PANTHER" id="PTHR12186:SF2">
    <property type="entry name" value="FGFR1 ONCOGENE PARTNER 2 HOMOLOG"/>
    <property type="match status" value="1"/>
</dbReference>
<protein>
    <submittedName>
        <fullName evidence="5 6">FGFR1 oncogene partner 2 homolog</fullName>
    </submittedName>
</protein>
<accession>A0ABM1MXG2</accession>
<dbReference type="InterPro" id="IPR008555">
    <property type="entry name" value="SIKE"/>
</dbReference>
<organism evidence="4 6">
    <name type="scientific">Nicrophorus vespilloides</name>
    <name type="common">Boreal carrion beetle</name>
    <dbReference type="NCBI Taxonomy" id="110193"/>
    <lineage>
        <taxon>Eukaryota</taxon>
        <taxon>Metazoa</taxon>
        <taxon>Ecdysozoa</taxon>
        <taxon>Arthropoda</taxon>
        <taxon>Hexapoda</taxon>
        <taxon>Insecta</taxon>
        <taxon>Pterygota</taxon>
        <taxon>Neoptera</taxon>
        <taxon>Endopterygota</taxon>
        <taxon>Coleoptera</taxon>
        <taxon>Polyphaga</taxon>
        <taxon>Staphyliniformia</taxon>
        <taxon>Silphidae</taxon>
        <taxon>Nicrophorinae</taxon>
        <taxon>Nicrophorus</taxon>
    </lineage>
</organism>
<dbReference type="Proteomes" id="UP000695000">
    <property type="component" value="Unplaced"/>
</dbReference>
<comment type="similarity">
    <text evidence="1">Belongs to the SIKE family.</text>
</comment>
<sequence>MSLNIQQIITDAKELAGRLKERNCFADMLLNDTHGIRKKIDAMKQYKDEVDELNVLAHQKPHTSLVAYIHMENRNLMEIKVENIELRNALEEHQIALEHIMTKYRLHTNQQIYRSTIDFSLLNDQKYNEIIRDQAEKIKEMAAIMEKAASMDDDKTYQDGELISMLKAENKGLREMLDISCKFGSLGKLSAPTTEDKNIQTEQPNPI</sequence>
<name>A0ABM1MXG2_NICVS</name>
<evidence type="ECO:0000256" key="2">
    <source>
        <dbReference type="ARBA" id="ARBA00023054"/>
    </source>
</evidence>
<dbReference type="Pfam" id="PF05769">
    <property type="entry name" value="SIKE"/>
    <property type="match status" value="1"/>
</dbReference>
<reference evidence="5 6" key="1">
    <citation type="submission" date="2025-05" db="UniProtKB">
        <authorList>
            <consortium name="RefSeq"/>
        </authorList>
    </citation>
    <scope>IDENTIFICATION</scope>
    <source>
        <tissue evidence="5 6">Whole Larva</tissue>
    </source>
</reference>
<evidence type="ECO:0000256" key="1">
    <source>
        <dbReference type="ARBA" id="ARBA00005537"/>
    </source>
</evidence>
<proteinExistence type="inferred from homology"/>
<gene>
    <name evidence="5 6" type="primary">LOC108564684</name>
</gene>
<dbReference type="GeneID" id="108564684"/>
<dbReference type="PANTHER" id="PTHR12186">
    <property type="entry name" value="SIKE FAMILY MEMBER"/>
    <property type="match status" value="1"/>
</dbReference>
<keyword evidence="4" id="KW-1185">Reference proteome</keyword>
<evidence type="ECO:0000313" key="5">
    <source>
        <dbReference type="RefSeq" id="XP_017779261.1"/>
    </source>
</evidence>
<evidence type="ECO:0000313" key="6">
    <source>
        <dbReference type="RefSeq" id="XP_017779262.1"/>
    </source>
</evidence>
<evidence type="ECO:0000313" key="4">
    <source>
        <dbReference type="Proteomes" id="UP000695000"/>
    </source>
</evidence>
<dbReference type="RefSeq" id="XP_017779262.1">
    <property type="nucleotide sequence ID" value="XM_017923773.1"/>
</dbReference>
<feature type="coiled-coil region" evidence="3">
    <location>
        <begin position="36"/>
        <end position="96"/>
    </location>
</feature>
<keyword evidence="2 3" id="KW-0175">Coiled coil</keyword>
<dbReference type="RefSeq" id="XP_017779261.1">
    <property type="nucleotide sequence ID" value="XM_017923772.1"/>
</dbReference>
<evidence type="ECO:0000256" key="3">
    <source>
        <dbReference type="SAM" id="Coils"/>
    </source>
</evidence>